<accession>A0AAW1RCK0</accession>
<reference evidence="4 5" key="1">
    <citation type="journal article" date="2024" name="Nat. Commun.">
        <title>Phylogenomics reveals the evolutionary origins of lichenization in chlorophyte algae.</title>
        <authorList>
            <person name="Puginier C."/>
            <person name="Libourel C."/>
            <person name="Otte J."/>
            <person name="Skaloud P."/>
            <person name="Haon M."/>
            <person name="Grisel S."/>
            <person name="Petersen M."/>
            <person name="Berrin J.G."/>
            <person name="Delaux P.M."/>
            <person name="Dal Grande F."/>
            <person name="Keller J."/>
        </authorList>
    </citation>
    <scope>NUCLEOTIDE SEQUENCE [LARGE SCALE GENOMIC DNA]</scope>
    <source>
        <strain evidence="4 5">SAG 245.80</strain>
    </source>
</reference>
<proteinExistence type="predicted"/>
<dbReference type="InterPro" id="IPR002710">
    <property type="entry name" value="Dilute_dom"/>
</dbReference>
<feature type="region of interest" description="Disordered" evidence="1">
    <location>
        <begin position="897"/>
        <end position="923"/>
    </location>
</feature>
<keyword evidence="5" id="KW-1185">Reference proteome</keyword>
<comment type="caution">
    <text evidence="4">The sequence shown here is derived from an EMBL/GenBank/DDBJ whole genome shotgun (WGS) entry which is preliminary data.</text>
</comment>
<dbReference type="InterPro" id="IPR019448">
    <property type="entry name" value="NT-C2"/>
</dbReference>
<evidence type="ECO:0008006" key="6">
    <source>
        <dbReference type="Google" id="ProtNLM"/>
    </source>
</evidence>
<feature type="region of interest" description="Disordered" evidence="1">
    <location>
        <begin position="626"/>
        <end position="662"/>
    </location>
</feature>
<dbReference type="InterPro" id="IPR021827">
    <property type="entry name" value="Nup186/Nup192/Nup205"/>
</dbReference>
<evidence type="ECO:0000313" key="4">
    <source>
        <dbReference type="EMBL" id="KAK9830927.1"/>
    </source>
</evidence>
<feature type="domain" description="C2 NT-type" evidence="3">
    <location>
        <begin position="4"/>
        <end position="159"/>
    </location>
</feature>
<feature type="region of interest" description="Disordered" evidence="1">
    <location>
        <begin position="358"/>
        <end position="458"/>
    </location>
</feature>
<dbReference type="AlphaFoldDB" id="A0AAW1RCK0"/>
<name>A0AAW1RCK0_9CHLO</name>
<dbReference type="PROSITE" id="PS51840">
    <property type="entry name" value="C2_NT"/>
    <property type="match status" value="1"/>
</dbReference>
<sequence>MGLFGGTKKRELKYHFYVHIQSVAPWPAHFKSIFIAWSRGSSKKGVTKAVAAVPGESGRTLETAFHVPCTIFQDARGQAEKKWLVLALHEAAAPGPKGSAVPGRAGVPREPLGRVVVDLADFAAEDGRATRALAVAFSSAAVKAAVGSAKMLLTIGCLARRPGMREGDLAAFSASTSGTATPVDDGSANIEADVNWDEGNSYASISSLALSARGAAGEPALAHAHAQTGSESNSEEDFLAQALAGSAAAGAATNPFLQGPEEAPGAAPAAPQPAGNALPQRKDTGFPLLGAGSKPSEASDGRSAAVAARNPFVLSSMPEGEEDEDAEEAASFFPSAASVATPRRQKIGRRLQGGAMLGGARFAPGGQAQGRAQESIFGEEEEENEALAPYSSPFQPSRRGSEQRRPAASRPGASERAEDAEQAATLVTREVGVGESAAGAPLRTSESLRIPDSPPLRSAEFDRNRVEVDALHRELRMVAALEAAVYLARTDRGGGGRRRSRARSCHAPARRIARTTISLGYEEGVAFGLRAIRAMEAAARGASDVMEAAFWWSNCLQLRWMLWAMSHSAPELELHHDDAEHPADDFDWVMQVLVPPLRQLETRLFGALVGQLWRSAAADAAISEPAYGDIGGSKPSPPPSPSKGQTPKQSPRVRPPPSAEEAAVRRWLDGLQAANRALLGVAERVPSGHALLLHKRALVALLRRLDAALFDELLAGNAENGAGQPGSAFADANGSEDGAGAVRDARLLPFPRGALSFGVGIALKLAVTRWANWAVDAGLHNAKKGAEEGAALFPHLRAAADLLMMPKEALMDTAIRAEMLPGLGLGRVVRLLQRFLPDDFAQEPLPAGLLTTLESQAVEEAPIRVGPAAAAPPAYEPPTESALLADGLIEPVSLEMDGESEDEVEALSELMSPPADSSNSVASQPPLRFALLRDLWASAR</sequence>
<evidence type="ECO:0000256" key="1">
    <source>
        <dbReference type="SAM" id="MobiDB-lite"/>
    </source>
</evidence>
<dbReference type="Pfam" id="PF10358">
    <property type="entry name" value="NT-C2"/>
    <property type="match status" value="1"/>
</dbReference>
<dbReference type="PANTHER" id="PTHR31344">
    <property type="entry name" value="NUCLEAR PORE COMPLEX PROTEIN NUP205"/>
    <property type="match status" value="1"/>
</dbReference>
<evidence type="ECO:0000259" key="3">
    <source>
        <dbReference type="PROSITE" id="PS51840"/>
    </source>
</evidence>
<feature type="region of interest" description="Disordered" evidence="1">
    <location>
        <begin position="253"/>
        <end position="305"/>
    </location>
</feature>
<dbReference type="GO" id="GO:0005643">
    <property type="term" value="C:nuclear pore"/>
    <property type="evidence" value="ECO:0007669"/>
    <property type="project" value="InterPro"/>
</dbReference>
<dbReference type="PANTHER" id="PTHR31344:SF11">
    <property type="entry name" value="NUCLEOLAR PROTEIN GAR2-LIKE PROTEIN"/>
    <property type="match status" value="1"/>
</dbReference>
<dbReference type="EMBL" id="JALJOU010000049">
    <property type="protein sequence ID" value="KAK9830927.1"/>
    <property type="molecule type" value="Genomic_DNA"/>
</dbReference>
<evidence type="ECO:0000313" key="5">
    <source>
        <dbReference type="Proteomes" id="UP001445335"/>
    </source>
</evidence>
<organism evidence="4 5">
    <name type="scientific">Elliptochloris bilobata</name>
    <dbReference type="NCBI Taxonomy" id="381761"/>
    <lineage>
        <taxon>Eukaryota</taxon>
        <taxon>Viridiplantae</taxon>
        <taxon>Chlorophyta</taxon>
        <taxon>core chlorophytes</taxon>
        <taxon>Trebouxiophyceae</taxon>
        <taxon>Trebouxiophyceae incertae sedis</taxon>
        <taxon>Elliptochloris clade</taxon>
        <taxon>Elliptochloris</taxon>
    </lineage>
</organism>
<evidence type="ECO:0000259" key="2">
    <source>
        <dbReference type="PROSITE" id="PS51126"/>
    </source>
</evidence>
<protein>
    <recommendedName>
        <fullName evidence="6">C2 NT-type domain-containing protein</fullName>
    </recommendedName>
</protein>
<feature type="compositionally biased region" description="Low complexity" evidence="1">
    <location>
        <begin position="253"/>
        <end position="279"/>
    </location>
</feature>
<dbReference type="PROSITE" id="PS51126">
    <property type="entry name" value="DILUTE"/>
    <property type="match status" value="1"/>
</dbReference>
<gene>
    <name evidence="4" type="ORF">WJX81_006480</name>
</gene>
<dbReference type="Proteomes" id="UP001445335">
    <property type="component" value="Unassembled WGS sequence"/>
</dbReference>
<feature type="compositionally biased region" description="Acidic residues" evidence="1">
    <location>
        <begin position="897"/>
        <end position="906"/>
    </location>
</feature>
<feature type="domain" description="Dilute" evidence="2">
    <location>
        <begin position="529"/>
        <end position="860"/>
    </location>
</feature>